<evidence type="ECO:0000313" key="1">
    <source>
        <dbReference type="EMBL" id="MFD2161164.1"/>
    </source>
</evidence>
<accession>A0ABW4ZGN5</accession>
<sequence length="212" mass="23012">MKRLILYLLPFLPLLSAGQPISIGKVIVDSKKTFHFTQGDSSASFIIDTLIMKDKARLVFYAKKQVKLLVKHAVIGKDCLISGNDSKNNGTNIELLINFAQLKSLFIDVSGEDAKVANRHYDNGNGGNLVLSYLESGKKPQISDKRKPGYVSVLSKAGGSLVNPQNDMVVIMDRLRNGTAGRPLGQFPNGRIYSGNMGTDGKSTIKALSSLN</sequence>
<proteinExistence type="predicted"/>
<protein>
    <submittedName>
        <fullName evidence="1">Uncharacterized protein</fullName>
    </submittedName>
</protein>
<name>A0ABW4ZGN5_9SPHI</name>
<keyword evidence="2" id="KW-1185">Reference proteome</keyword>
<dbReference type="RefSeq" id="WP_255900012.1">
    <property type="nucleotide sequence ID" value="NZ_JAFMZO010000001.1"/>
</dbReference>
<evidence type="ECO:0000313" key="2">
    <source>
        <dbReference type="Proteomes" id="UP001597387"/>
    </source>
</evidence>
<gene>
    <name evidence="1" type="ORF">ACFSJU_02110</name>
</gene>
<dbReference type="EMBL" id="JBHUHZ010000001">
    <property type="protein sequence ID" value="MFD2161164.1"/>
    <property type="molecule type" value="Genomic_DNA"/>
</dbReference>
<reference evidence="2" key="1">
    <citation type="journal article" date="2019" name="Int. J. Syst. Evol. Microbiol.">
        <title>The Global Catalogue of Microorganisms (GCM) 10K type strain sequencing project: providing services to taxonomists for standard genome sequencing and annotation.</title>
        <authorList>
            <consortium name="The Broad Institute Genomics Platform"/>
            <consortium name="The Broad Institute Genome Sequencing Center for Infectious Disease"/>
            <person name="Wu L."/>
            <person name="Ma J."/>
        </authorList>
    </citation>
    <scope>NUCLEOTIDE SEQUENCE [LARGE SCALE GENOMIC DNA]</scope>
    <source>
        <strain evidence="2">KCTC 42217</strain>
    </source>
</reference>
<organism evidence="1 2">
    <name type="scientific">Paradesertivirga mongoliensis</name>
    <dbReference type="NCBI Taxonomy" id="2100740"/>
    <lineage>
        <taxon>Bacteria</taxon>
        <taxon>Pseudomonadati</taxon>
        <taxon>Bacteroidota</taxon>
        <taxon>Sphingobacteriia</taxon>
        <taxon>Sphingobacteriales</taxon>
        <taxon>Sphingobacteriaceae</taxon>
        <taxon>Paradesertivirga</taxon>
    </lineage>
</organism>
<comment type="caution">
    <text evidence="1">The sequence shown here is derived from an EMBL/GenBank/DDBJ whole genome shotgun (WGS) entry which is preliminary data.</text>
</comment>
<dbReference type="Proteomes" id="UP001597387">
    <property type="component" value="Unassembled WGS sequence"/>
</dbReference>